<reference evidence="1" key="1">
    <citation type="journal article" date="2014" name="Front. Microbiol.">
        <title>High frequency of phylogenetically diverse reductive dehalogenase-homologous genes in deep subseafloor sedimentary metagenomes.</title>
        <authorList>
            <person name="Kawai M."/>
            <person name="Futagami T."/>
            <person name="Toyoda A."/>
            <person name="Takaki Y."/>
            <person name="Nishi S."/>
            <person name="Hori S."/>
            <person name="Arai W."/>
            <person name="Tsubouchi T."/>
            <person name="Morono Y."/>
            <person name="Uchiyama I."/>
            <person name="Ito T."/>
            <person name="Fujiyama A."/>
            <person name="Inagaki F."/>
            <person name="Takami H."/>
        </authorList>
    </citation>
    <scope>NUCLEOTIDE SEQUENCE</scope>
    <source>
        <strain evidence="1">Expedition CK06-06</strain>
    </source>
</reference>
<proteinExistence type="predicted"/>
<protein>
    <submittedName>
        <fullName evidence="1">Uncharacterized protein</fullName>
    </submittedName>
</protein>
<dbReference type="AlphaFoldDB" id="X0SNE8"/>
<dbReference type="EMBL" id="BARS01006051">
    <property type="protein sequence ID" value="GAF82574.1"/>
    <property type="molecule type" value="Genomic_DNA"/>
</dbReference>
<sequence>MADIHTYFVVERKNIGSGNWAALVALFEAMGMQYSKFPCFNNHDRTRLDGDAVIYESKFDTEEVSIAAFKQLLADEFGVDVADIGDVQDTADYAGIGTTTWVFTYGGVDRFLIERFGGGEASWMQSGDEARGYLKLNSVEWEPEEV</sequence>
<organism evidence="1">
    <name type="scientific">marine sediment metagenome</name>
    <dbReference type="NCBI Taxonomy" id="412755"/>
    <lineage>
        <taxon>unclassified sequences</taxon>
        <taxon>metagenomes</taxon>
        <taxon>ecological metagenomes</taxon>
    </lineage>
</organism>
<comment type="caution">
    <text evidence="1">The sequence shown here is derived from an EMBL/GenBank/DDBJ whole genome shotgun (WGS) entry which is preliminary data.</text>
</comment>
<name>X0SNE8_9ZZZZ</name>
<accession>X0SNE8</accession>
<evidence type="ECO:0000313" key="1">
    <source>
        <dbReference type="EMBL" id="GAF82574.1"/>
    </source>
</evidence>
<gene>
    <name evidence="1" type="ORF">S01H1_11839</name>
</gene>